<reference evidence="1 2" key="1">
    <citation type="submission" date="2012-10" db="EMBL/GenBank/DDBJ databases">
        <authorList>
            <person name="Harkins D.M."/>
            <person name="Durkin A.S."/>
            <person name="Brinkac L.M."/>
            <person name="Selengut J.D."/>
            <person name="Sanka R."/>
            <person name="DePew J."/>
            <person name="Purushe J."/>
            <person name="Peacock S.J."/>
            <person name="Thaipadungpanit J."/>
            <person name="Wuthiekanun V.W."/>
            <person name="Day N.P."/>
            <person name="Vinetz J.M."/>
            <person name="Sutton G.G."/>
            <person name="Nelson W.C."/>
            <person name="Fouts D.E."/>
        </authorList>
    </citation>
    <scope>NUCLEOTIDE SEQUENCE [LARGE SCALE GENOMIC DNA]</scope>
    <source>
        <strain evidence="1 2">H1</strain>
    </source>
</reference>
<sequence>MSPTALILIVLESPKSPNEKRNKTDKMNICLMSFHEFQSESDRKAEFLSKEF</sequence>
<dbReference type="AlphaFoldDB" id="A0A0E2AXD8"/>
<gene>
    <name evidence="1" type="ORF">LEP1GSC081_0155</name>
</gene>
<protein>
    <submittedName>
        <fullName evidence="1">Uncharacterized protein</fullName>
    </submittedName>
</protein>
<accession>A0A0E2AXD8</accession>
<evidence type="ECO:0000313" key="1">
    <source>
        <dbReference type="EMBL" id="EKO13503.1"/>
    </source>
</evidence>
<dbReference type="EMBL" id="AHMY02000069">
    <property type="protein sequence ID" value="EKO13503.1"/>
    <property type="molecule type" value="Genomic_DNA"/>
</dbReference>
<dbReference type="Proteomes" id="UP000006253">
    <property type="component" value="Unassembled WGS sequence"/>
</dbReference>
<evidence type="ECO:0000313" key="2">
    <source>
        <dbReference type="Proteomes" id="UP000006253"/>
    </source>
</evidence>
<organism evidence="1 2">
    <name type="scientific">Leptospira kirschneri str. H1</name>
    <dbReference type="NCBI Taxonomy" id="1049966"/>
    <lineage>
        <taxon>Bacteria</taxon>
        <taxon>Pseudomonadati</taxon>
        <taxon>Spirochaetota</taxon>
        <taxon>Spirochaetia</taxon>
        <taxon>Leptospirales</taxon>
        <taxon>Leptospiraceae</taxon>
        <taxon>Leptospira</taxon>
    </lineage>
</organism>
<comment type="caution">
    <text evidence="1">The sequence shown here is derived from an EMBL/GenBank/DDBJ whole genome shotgun (WGS) entry which is preliminary data.</text>
</comment>
<proteinExistence type="predicted"/>
<name>A0A0E2AXD8_9LEPT</name>